<evidence type="ECO:0000313" key="2">
    <source>
        <dbReference type="Proteomes" id="UP000094527"/>
    </source>
</evidence>
<gene>
    <name evidence="1" type="ORF">Ocin01_16691</name>
</gene>
<dbReference type="EMBL" id="LJIJ01002252">
    <property type="protein sequence ID" value="ODM89990.1"/>
    <property type="molecule type" value="Genomic_DNA"/>
</dbReference>
<keyword evidence="2" id="KW-1185">Reference proteome</keyword>
<reference evidence="1 2" key="1">
    <citation type="journal article" date="2016" name="Genome Biol. Evol.">
        <title>Gene Family Evolution Reflects Adaptation to Soil Environmental Stressors in the Genome of the Collembolan Orchesella cincta.</title>
        <authorList>
            <person name="Faddeeva-Vakhrusheva A."/>
            <person name="Derks M.F."/>
            <person name="Anvar S.Y."/>
            <person name="Agamennone V."/>
            <person name="Suring W."/>
            <person name="Smit S."/>
            <person name="van Straalen N.M."/>
            <person name="Roelofs D."/>
        </authorList>
    </citation>
    <scope>NUCLEOTIDE SEQUENCE [LARGE SCALE GENOMIC DNA]</scope>
    <source>
        <tissue evidence="1">Mixed pool</tissue>
    </source>
</reference>
<dbReference type="AlphaFoldDB" id="A0A1D2MAI9"/>
<evidence type="ECO:0000313" key="1">
    <source>
        <dbReference type="EMBL" id="ODM89990.1"/>
    </source>
</evidence>
<name>A0A1D2MAI9_ORCCI</name>
<dbReference type="InterPro" id="IPR032675">
    <property type="entry name" value="LRR_dom_sf"/>
</dbReference>
<dbReference type="Proteomes" id="UP000094527">
    <property type="component" value="Unassembled WGS sequence"/>
</dbReference>
<dbReference type="SUPFAM" id="SSF52047">
    <property type="entry name" value="RNI-like"/>
    <property type="match status" value="1"/>
</dbReference>
<comment type="caution">
    <text evidence="1">The sequence shown here is derived from an EMBL/GenBank/DDBJ whole genome shotgun (WGS) entry which is preliminary data.</text>
</comment>
<organism evidence="1 2">
    <name type="scientific">Orchesella cincta</name>
    <name type="common">Springtail</name>
    <name type="synonym">Podura cincta</name>
    <dbReference type="NCBI Taxonomy" id="48709"/>
    <lineage>
        <taxon>Eukaryota</taxon>
        <taxon>Metazoa</taxon>
        <taxon>Ecdysozoa</taxon>
        <taxon>Arthropoda</taxon>
        <taxon>Hexapoda</taxon>
        <taxon>Collembola</taxon>
        <taxon>Entomobryomorpha</taxon>
        <taxon>Entomobryoidea</taxon>
        <taxon>Orchesellidae</taxon>
        <taxon>Orchesellinae</taxon>
        <taxon>Orchesella</taxon>
    </lineage>
</organism>
<sequence length="404" mass="45951">MEEAKPSSSTFTSCSSPRSGTELVEECITWSNLLPEVLELVFQELVCCKDDTSILTCRLINCHWKSVAESVMEQAVLSNFKNFSSTFRLIPRLSIVPSGGDDDRVLEKVRRYKFLQEENPKPFPSRSLLISPLNHDERHTGIKKRRSVSVIKLMTNFGHHLSSLTLDGVTLTSPNVLKVLLGEMKNLKALSLSRINLMTEDKHFREEKLTLAPPHLKILRLFSNIIVSTNQGFRRGTFNKWLATCFGSTLTHLEIDDAENLSFTPDNFPNLQVLTMYDVGTATLRNSEGLPRLQRMSIVHLSDEPGSKTCFKDLTRFLERFASTLIHLNLKFRMDEVKSEVVDFARIATPSFLNLKSFSYLFPSEDEKTELEEKGEQESDSKNFGRGRLLEQLSKIAKYSCVCQ</sequence>
<accession>A0A1D2MAI9</accession>
<proteinExistence type="predicted"/>
<protein>
    <recommendedName>
        <fullName evidence="3">F-box domain-containing protein</fullName>
    </recommendedName>
</protein>
<dbReference type="Gene3D" id="3.80.10.10">
    <property type="entry name" value="Ribonuclease Inhibitor"/>
    <property type="match status" value="1"/>
</dbReference>
<evidence type="ECO:0008006" key="3">
    <source>
        <dbReference type="Google" id="ProtNLM"/>
    </source>
</evidence>